<dbReference type="InterPro" id="IPR016160">
    <property type="entry name" value="Ald_DH_CS_CYS"/>
</dbReference>
<sequence>MSTQIPHFVDGRRVSGTSQRSTDVFDPNTGEVQATLPLANSADVDAAVTSAAQAQRDWAAYNPQRRARVMMRFIDLVNRNVDELAELLSREHGKTLDDARGDIQRGIEVIEFCVGIPHLLKGEHTEGAGPGIDVYSLRQPLGVVAGITPFNFPAMIPLWQAGPALACGNAFILKPSERDPSVPVRLAELFVEAGLPPGVLQVVHGDKEAVDALLHHPGVAAIGFVGSSDIAQYIYSTATANGKRAQCFGGAKNHMIVMPDADLDQAVDALIGAGYGSAGERCMAISVAVPVGEQTAERLRARLTERINNLRVGHSLDPKADYGPLVTRAALERVNDYIGQGVAAGAELVIDGRERASDDTQFGDADLTGGFFAGPTLFDHVTTEMSIYTDEIFGPVLCMVRASNYEEALALPSEHEYGNGVAIFTRDGDTARDFTSRVQVGMVGVNVPIPVPVAYHTFGGWKRSGFGDLNQHGTASITFYTKVKTVTQRWPSGIKDGAEFHIPTME</sequence>
<dbReference type="InterPro" id="IPR016163">
    <property type="entry name" value="Ald_DH_C"/>
</dbReference>
<dbReference type="InterPro" id="IPR010061">
    <property type="entry name" value="MeMal-semiAld_DH"/>
</dbReference>
<dbReference type="FunFam" id="3.40.309.10:FF:000002">
    <property type="entry name" value="Methylmalonate-semialdehyde dehydrogenase (Acylating)"/>
    <property type="match status" value="1"/>
</dbReference>
<comment type="caution">
    <text evidence="6">The sequence shown here is derived from an EMBL/GenBank/DDBJ whole genome shotgun (WGS) entry which is preliminary data.</text>
</comment>
<name>A0A1X1YRQ5_9MYCO</name>
<dbReference type="FunFam" id="3.40.605.10:FF:000003">
    <property type="entry name" value="Methylmalonate-semialdehyde dehydrogenase [acylating]"/>
    <property type="match status" value="1"/>
</dbReference>
<evidence type="ECO:0000313" key="7">
    <source>
        <dbReference type="Proteomes" id="UP000193866"/>
    </source>
</evidence>
<keyword evidence="2" id="KW-0560">Oxidoreductase</keyword>
<dbReference type="Pfam" id="PF00171">
    <property type="entry name" value="Aldedh"/>
    <property type="match status" value="1"/>
</dbReference>
<dbReference type="EMBL" id="LQPG01000007">
    <property type="protein sequence ID" value="ORW13788.1"/>
    <property type="molecule type" value="Genomic_DNA"/>
</dbReference>
<dbReference type="PANTHER" id="PTHR43866">
    <property type="entry name" value="MALONATE-SEMIALDEHYDE DEHYDROGENASE"/>
    <property type="match status" value="1"/>
</dbReference>
<evidence type="ECO:0000259" key="5">
    <source>
        <dbReference type="Pfam" id="PF00171"/>
    </source>
</evidence>
<dbReference type="Gene3D" id="3.40.605.10">
    <property type="entry name" value="Aldehyde Dehydrogenase, Chain A, domain 1"/>
    <property type="match status" value="1"/>
</dbReference>
<dbReference type="RefSeq" id="WP_085263086.1">
    <property type="nucleotide sequence ID" value="NZ_JACKVG010000012.1"/>
</dbReference>
<dbReference type="SUPFAM" id="SSF53720">
    <property type="entry name" value="ALDH-like"/>
    <property type="match status" value="1"/>
</dbReference>
<reference evidence="6 7" key="1">
    <citation type="submission" date="2016-01" db="EMBL/GenBank/DDBJ databases">
        <title>The new phylogeny of the genus Mycobacterium.</title>
        <authorList>
            <person name="Tarcisio F."/>
            <person name="Conor M."/>
            <person name="Antonella G."/>
            <person name="Elisabetta G."/>
            <person name="Giulia F.S."/>
            <person name="Sara T."/>
            <person name="Anna F."/>
            <person name="Clotilde B."/>
            <person name="Roberto B."/>
            <person name="Veronica D.S."/>
            <person name="Fabio R."/>
            <person name="Monica P."/>
            <person name="Olivier J."/>
            <person name="Enrico T."/>
            <person name="Nicola S."/>
        </authorList>
    </citation>
    <scope>NUCLEOTIDE SEQUENCE [LARGE SCALE GENOMIC DNA]</scope>
    <source>
        <strain evidence="6 7">DSM 45394</strain>
    </source>
</reference>
<keyword evidence="7" id="KW-1185">Reference proteome</keyword>
<dbReference type="AlphaFoldDB" id="A0A1X1YRQ5"/>
<keyword evidence="3" id="KW-0520">NAD</keyword>
<evidence type="ECO:0000256" key="1">
    <source>
        <dbReference type="ARBA" id="ARBA00013048"/>
    </source>
</evidence>
<gene>
    <name evidence="6" type="ORF">AWC16_03215</name>
</gene>
<dbReference type="InterPro" id="IPR016161">
    <property type="entry name" value="Ald_DH/histidinol_DH"/>
</dbReference>
<dbReference type="Gene3D" id="3.40.309.10">
    <property type="entry name" value="Aldehyde Dehydrogenase, Chain A, domain 2"/>
    <property type="match status" value="1"/>
</dbReference>
<dbReference type="CDD" id="cd07085">
    <property type="entry name" value="ALDH_F6_MMSDH"/>
    <property type="match status" value="1"/>
</dbReference>
<dbReference type="Proteomes" id="UP000193866">
    <property type="component" value="Unassembled WGS sequence"/>
</dbReference>
<dbReference type="STRING" id="1108812.AWC16_03215"/>
<organism evidence="6 7">
    <name type="scientific">Mycolicibacter longobardus</name>
    <dbReference type="NCBI Taxonomy" id="1108812"/>
    <lineage>
        <taxon>Bacteria</taxon>
        <taxon>Bacillati</taxon>
        <taxon>Actinomycetota</taxon>
        <taxon>Actinomycetes</taxon>
        <taxon>Mycobacteriales</taxon>
        <taxon>Mycobacteriaceae</taxon>
        <taxon>Mycolicibacter</taxon>
    </lineage>
</organism>
<dbReference type="GO" id="GO:0004491">
    <property type="term" value="F:methylmalonate-semialdehyde dehydrogenase (acylating, NAD) activity"/>
    <property type="evidence" value="ECO:0007669"/>
    <property type="project" value="UniProtKB-EC"/>
</dbReference>
<dbReference type="GO" id="GO:0006574">
    <property type="term" value="P:L-valine catabolic process"/>
    <property type="evidence" value="ECO:0007669"/>
    <property type="project" value="TreeGrafter"/>
</dbReference>
<evidence type="ECO:0000256" key="2">
    <source>
        <dbReference type="ARBA" id="ARBA00023002"/>
    </source>
</evidence>
<proteinExistence type="predicted"/>
<dbReference type="PANTHER" id="PTHR43866:SF4">
    <property type="entry name" value="MALONATE-SEMIALDEHYDE DEHYDROGENASE"/>
    <property type="match status" value="1"/>
</dbReference>
<dbReference type="InterPro" id="IPR016162">
    <property type="entry name" value="Ald_DH_N"/>
</dbReference>
<dbReference type="EC" id="1.2.1.27" evidence="1"/>
<accession>A0A1X1YRQ5</accession>
<evidence type="ECO:0000313" key="6">
    <source>
        <dbReference type="EMBL" id="ORW13788.1"/>
    </source>
</evidence>
<feature type="domain" description="Aldehyde dehydrogenase" evidence="5">
    <location>
        <begin position="17"/>
        <end position="486"/>
    </location>
</feature>
<dbReference type="OrthoDB" id="6882680at2"/>
<dbReference type="InterPro" id="IPR015590">
    <property type="entry name" value="Aldehyde_DH_dom"/>
</dbReference>
<evidence type="ECO:0000256" key="4">
    <source>
        <dbReference type="SAM" id="MobiDB-lite"/>
    </source>
</evidence>
<feature type="region of interest" description="Disordered" evidence="4">
    <location>
        <begin position="1"/>
        <end position="23"/>
    </location>
</feature>
<protein>
    <recommendedName>
        <fullName evidence="1">methylmalonate-semialdehyde dehydrogenase (CoA acylating)</fullName>
        <ecNumber evidence="1">1.2.1.27</ecNumber>
    </recommendedName>
</protein>
<evidence type="ECO:0000256" key="3">
    <source>
        <dbReference type="ARBA" id="ARBA00023027"/>
    </source>
</evidence>
<dbReference type="NCBIfam" id="TIGR01722">
    <property type="entry name" value="MMSDH"/>
    <property type="match status" value="1"/>
</dbReference>
<dbReference type="PROSITE" id="PS00070">
    <property type="entry name" value="ALDEHYDE_DEHYDR_CYS"/>
    <property type="match status" value="1"/>
</dbReference>
<dbReference type="GO" id="GO:0006210">
    <property type="term" value="P:thymine catabolic process"/>
    <property type="evidence" value="ECO:0007669"/>
    <property type="project" value="TreeGrafter"/>
</dbReference>